<organism evidence="2 3">
    <name type="scientific">Banduia mediterranea</name>
    <dbReference type="NCBI Taxonomy" id="3075609"/>
    <lineage>
        <taxon>Bacteria</taxon>
        <taxon>Pseudomonadati</taxon>
        <taxon>Pseudomonadota</taxon>
        <taxon>Gammaproteobacteria</taxon>
        <taxon>Nevskiales</taxon>
        <taxon>Algiphilaceae</taxon>
        <taxon>Banduia</taxon>
    </lineage>
</organism>
<reference evidence="2 3" key="1">
    <citation type="submission" date="2023-09" db="EMBL/GenBank/DDBJ databases">
        <authorList>
            <person name="Rey-Velasco X."/>
        </authorList>
    </citation>
    <scope>NUCLEOTIDE SEQUENCE [LARGE SCALE GENOMIC DNA]</scope>
    <source>
        <strain evidence="2 3">W345</strain>
    </source>
</reference>
<protein>
    <submittedName>
        <fullName evidence="2">Secondary thiamine-phosphate synthase enzyme YjbQ</fullName>
    </submittedName>
</protein>
<dbReference type="NCBIfam" id="TIGR00149">
    <property type="entry name" value="TIGR00149_YjbQ"/>
    <property type="match status" value="1"/>
</dbReference>
<dbReference type="PIRSF" id="PIRSF004681">
    <property type="entry name" value="UCP004681"/>
    <property type="match status" value="1"/>
</dbReference>
<dbReference type="EMBL" id="JAVRIC010000023">
    <property type="protein sequence ID" value="MDT0498550.1"/>
    <property type="molecule type" value="Genomic_DNA"/>
</dbReference>
<accession>A0ABU2WLY6</accession>
<evidence type="ECO:0000256" key="1">
    <source>
        <dbReference type="ARBA" id="ARBA00005534"/>
    </source>
</evidence>
<dbReference type="Proteomes" id="UP001254608">
    <property type="component" value="Unassembled WGS sequence"/>
</dbReference>
<dbReference type="PANTHER" id="PTHR30615">
    <property type="entry name" value="UNCHARACTERIZED PROTEIN YJBQ-RELATED"/>
    <property type="match status" value="1"/>
</dbReference>
<dbReference type="InterPro" id="IPR001602">
    <property type="entry name" value="UPF0047_YjbQ-like"/>
</dbReference>
<dbReference type="Pfam" id="PF01894">
    <property type="entry name" value="YjbQ"/>
    <property type="match status" value="1"/>
</dbReference>
<dbReference type="InterPro" id="IPR035917">
    <property type="entry name" value="YjbQ-like_sf"/>
</dbReference>
<proteinExistence type="inferred from homology"/>
<comment type="similarity">
    <text evidence="1">Belongs to the UPF0047 family.</text>
</comment>
<name>A0ABU2WLY6_9GAMM</name>
<dbReference type="PANTHER" id="PTHR30615:SF8">
    <property type="entry name" value="UPF0047 PROTEIN C4A8.02C"/>
    <property type="match status" value="1"/>
</dbReference>
<keyword evidence="3" id="KW-1185">Reference proteome</keyword>
<dbReference type="Gene3D" id="2.60.120.460">
    <property type="entry name" value="YjbQ-like"/>
    <property type="match status" value="1"/>
</dbReference>
<dbReference type="SUPFAM" id="SSF111038">
    <property type="entry name" value="YjbQ-like"/>
    <property type="match status" value="1"/>
</dbReference>
<gene>
    <name evidence="2" type="ORF">RM530_14455</name>
</gene>
<evidence type="ECO:0000313" key="2">
    <source>
        <dbReference type="EMBL" id="MDT0498550.1"/>
    </source>
</evidence>
<comment type="caution">
    <text evidence="2">The sequence shown here is derived from an EMBL/GenBank/DDBJ whole genome shotgun (WGS) entry which is preliminary data.</text>
</comment>
<dbReference type="RefSeq" id="WP_311366024.1">
    <property type="nucleotide sequence ID" value="NZ_JAVRIC010000023.1"/>
</dbReference>
<evidence type="ECO:0000313" key="3">
    <source>
        <dbReference type="Proteomes" id="UP001254608"/>
    </source>
</evidence>
<sequence>MRYGLCHVFLRHTSATLLMTENADPDVRRDLERWMVRAVPDGDPLFAHDAEGDDDMPAHVRNALVGCERTIPFADGRLLLGTWQGLYLWEARSTAHHRRVVVTLSGE</sequence>